<dbReference type="InterPro" id="IPR008972">
    <property type="entry name" value="Cupredoxin"/>
</dbReference>
<dbReference type="InterPro" id="IPR002429">
    <property type="entry name" value="CcO_II-like_C"/>
</dbReference>
<dbReference type="SUPFAM" id="SSF81464">
    <property type="entry name" value="Cytochrome c oxidase subunit II-like, transmembrane region"/>
    <property type="match status" value="1"/>
</dbReference>
<geneLocation type="mitochondrion" evidence="21"/>
<evidence type="ECO:0000256" key="3">
    <source>
        <dbReference type="ARBA" id="ARBA00007866"/>
    </source>
</evidence>
<dbReference type="AlphaFoldDB" id="A0A2D1GRS7"/>
<dbReference type="GO" id="GO:0004129">
    <property type="term" value="F:cytochrome-c oxidase activity"/>
    <property type="evidence" value="ECO:0007669"/>
    <property type="project" value="UniProtKB-EC"/>
</dbReference>
<dbReference type="InterPro" id="IPR045187">
    <property type="entry name" value="CcO_II"/>
</dbReference>
<comment type="catalytic activity">
    <reaction evidence="17">
        <text>4 Fe(II)-[cytochrome c] + O2 + 8 H(+)(in) = 4 Fe(III)-[cytochrome c] + 2 H2O + 4 H(+)(out)</text>
        <dbReference type="Rhea" id="RHEA:11436"/>
        <dbReference type="Rhea" id="RHEA-COMP:10350"/>
        <dbReference type="Rhea" id="RHEA-COMP:14399"/>
        <dbReference type="ChEBI" id="CHEBI:15377"/>
        <dbReference type="ChEBI" id="CHEBI:15378"/>
        <dbReference type="ChEBI" id="CHEBI:15379"/>
        <dbReference type="ChEBI" id="CHEBI:29033"/>
        <dbReference type="ChEBI" id="CHEBI:29034"/>
        <dbReference type="EC" id="7.1.1.9"/>
    </reaction>
    <physiologicalReaction direction="left-to-right" evidence="17">
        <dbReference type="Rhea" id="RHEA:11437"/>
    </physiologicalReaction>
</comment>
<dbReference type="PANTHER" id="PTHR22888">
    <property type="entry name" value="CYTOCHROME C OXIDASE, SUBUNIT II"/>
    <property type="match status" value="1"/>
</dbReference>
<reference evidence="21" key="1">
    <citation type="journal article" date="2017" name="Parasit. Vectors">
        <title>Sequencing of the complete mitochondrial genome of a fish-parasitic flatworm Paratetraonchoides inermis (Platyhelminthes: Monogenea): tRNA gene arrangement reshuffling and implications for phylogeny.</title>
        <authorList>
            <person name="Zhang D."/>
            <person name="Zou H."/>
            <person name="Wu S.G."/>
            <person name="Li M."/>
            <person name="Jakovlic I."/>
            <person name="Zhang J."/>
            <person name="Chen R."/>
            <person name="Wang G.T."/>
            <person name="Li W.X."/>
        </authorList>
    </citation>
    <scope>NUCLEOTIDE SEQUENCE</scope>
</reference>
<evidence type="ECO:0000256" key="2">
    <source>
        <dbReference type="ARBA" id="ARBA00004141"/>
    </source>
</evidence>
<dbReference type="Gene3D" id="1.10.287.90">
    <property type="match status" value="1"/>
</dbReference>
<evidence type="ECO:0000256" key="15">
    <source>
        <dbReference type="ARBA" id="ARBA00023136"/>
    </source>
</evidence>
<sequence length="190" mass="22172">MNLNCLYYDMVFYISFLCLFIGFLIFFFLVGISYFISGNLKISSENHFIEFLWTFIPSLWILIFCIFNLNFLIADKELLNLSTIKIVGRQWYWSYEYNNLNYDSIMGFLVNTVDQPLYLKYGFNYRLLVSSFDVIHSFSIPDLGLKIDAVPGRINQVLIVPFRLGIFIGYCSELCGAGHSYMPLVIEVIK</sequence>
<evidence type="ECO:0000256" key="6">
    <source>
        <dbReference type="ARBA" id="ARBA00022448"/>
    </source>
</evidence>
<dbReference type="PROSITE" id="PS50857">
    <property type="entry name" value="COX2_CUA"/>
    <property type="match status" value="1"/>
</dbReference>
<evidence type="ECO:0000256" key="7">
    <source>
        <dbReference type="ARBA" id="ARBA00022660"/>
    </source>
</evidence>
<keyword evidence="6" id="KW-0813">Transport</keyword>
<feature type="domain" description="Cytochrome oxidase subunit II copper A binding" evidence="19">
    <location>
        <begin position="79"/>
        <end position="190"/>
    </location>
</feature>
<proteinExistence type="inferred from homology"/>
<dbReference type="PROSITE" id="PS50999">
    <property type="entry name" value="COX2_TM"/>
    <property type="match status" value="1"/>
</dbReference>
<organism evidence="21">
    <name type="scientific">Paratetraonchoides inermis</name>
    <dbReference type="NCBI Taxonomy" id="2048240"/>
    <lineage>
        <taxon>Eukaryota</taxon>
        <taxon>Metazoa</taxon>
        <taxon>Spiralia</taxon>
        <taxon>Lophotrochozoa</taxon>
        <taxon>Platyhelminthes</taxon>
        <taxon>Monogenea</taxon>
        <taxon>Monopisthocotylea</taxon>
        <taxon>Dactylogyridea</taxon>
        <taxon>Tetraonchoididae</taxon>
        <taxon>Paratetraonchoides</taxon>
    </lineage>
</organism>
<dbReference type="SUPFAM" id="SSF49503">
    <property type="entry name" value="Cupredoxins"/>
    <property type="match status" value="1"/>
</dbReference>
<evidence type="ECO:0000256" key="14">
    <source>
        <dbReference type="ARBA" id="ARBA00023008"/>
    </source>
</evidence>
<gene>
    <name evidence="21" type="primary">cox2</name>
</gene>
<keyword evidence="7" id="KW-0679">Respiratory chain</keyword>
<keyword evidence="11" id="KW-1278">Translocase</keyword>
<dbReference type="InterPro" id="IPR011759">
    <property type="entry name" value="Cyt_c_oxidase_su2_TM_dom"/>
</dbReference>
<keyword evidence="21" id="KW-0496">Mitochondrion</keyword>
<dbReference type="EC" id="7.1.1.9" evidence="4"/>
<evidence type="ECO:0000256" key="17">
    <source>
        <dbReference type="ARBA" id="ARBA00049512"/>
    </source>
</evidence>
<keyword evidence="8 18" id="KW-0812">Transmembrane</keyword>
<evidence type="ECO:0000256" key="11">
    <source>
        <dbReference type="ARBA" id="ARBA00022967"/>
    </source>
</evidence>
<evidence type="ECO:0000256" key="12">
    <source>
        <dbReference type="ARBA" id="ARBA00022982"/>
    </source>
</evidence>
<dbReference type="PROSITE" id="PS00078">
    <property type="entry name" value="COX2"/>
    <property type="match status" value="1"/>
</dbReference>
<accession>A0A2D1GRS7</accession>
<evidence type="ECO:0000256" key="13">
    <source>
        <dbReference type="ARBA" id="ARBA00022989"/>
    </source>
</evidence>
<keyword evidence="15 18" id="KW-0472">Membrane</keyword>
<protein>
    <recommendedName>
        <fullName evidence="5">Cytochrome c oxidase subunit 2</fullName>
        <ecNumber evidence="4">7.1.1.9</ecNumber>
    </recommendedName>
    <alternativeName>
        <fullName evidence="16">Cytochrome c oxidase polypeptide II</fullName>
    </alternativeName>
</protein>
<comment type="cofactor">
    <cofactor evidence="1">
        <name>Cu cation</name>
        <dbReference type="ChEBI" id="CHEBI:23378"/>
    </cofactor>
</comment>
<comment type="similarity">
    <text evidence="3">Belongs to the cytochrome c oxidase subunit 2 family.</text>
</comment>
<evidence type="ECO:0000256" key="4">
    <source>
        <dbReference type="ARBA" id="ARBA00012949"/>
    </source>
</evidence>
<keyword evidence="13 18" id="KW-1133">Transmembrane helix</keyword>
<evidence type="ECO:0000256" key="9">
    <source>
        <dbReference type="ARBA" id="ARBA00022723"/>
    </source>
</evidence>
<keyword evidence="9" id="KW-0479">Metal-binding</keyword>
<dbReference type="GO" id="GO:0005507">
    <property type="term" value="F:copper ion binding"/>
    <property type="evidence" value="ECO:0007669"/>
    <property type="project" value="InterPro"/>
</dbReference>
<evidence type="ECO:0000256" key="8">
    <source>
        <dbReference type="ARBA" id="ARBA00022692"/>
    </source>
</evidence>
<evidence type="ECO:0000256" key="1">
    <source>
        <dbReference type="ARBA" id="ARBA00001935"/>
    </source>
</evidence>
<dbReference type="InterPro" id="IPR001505">
    <property type="entry name" value="Copper_CuA"/>
</dbReference>
<dbReference type="PRINTS" id="PR01166">
    <property type="entry name" value="CYCOXIDASEII"/>
</dbReference>
<dbReference type="Gene3D" id="2.60.40.420">
    <property type="entry name" value="Cupredoxins - blue copper proteins"/>
    <property type="match status" value="1"/>
</dbReference>
<evidence type="ECO:0000259" key="19">
    <source>
        <dbReference type="PROSITE" id="PS50857"/>
    </source>
</evidence>
<dbReference type="InterPro" id="IPR036257">
    <property type="entry name" value="Cyt_c_oxidase_su2_TM_sf"/>
</dbReference>
<evidence type="ECO:0000313" key="21">
    <source>
        <dbReference type="EMBL" id="ATN95418.1"/>
    </source>
</evidence>
<comment type="subcellular location">
    <subcellularLocation>
        <location evidence="2">Membrane</location>
        <topology evidence="2">Multi-pass membrane protein</topology>
    </subcellularLocation>
</comment>
<dbReference type="GeneID" id="34948995"/>
<evidence type="ECO:0000259" key="20">
    <source>
        <dbReference type="PROSITE" id="PS50999"/>
    </source>
</evidence>
<evidence type="ECO:0000256" key="16">
    <source>
        <dbReference type="ARBA" id="ARBA00031389"/>
    </source>
</evidence>
<keyword evidence="14" id="KW-0186">Copper</keyword>
<dbReference type="Pfam" id="PF00116">
    <property type="entry name" value="COX2"/>
    <property type="match status" value="1"/>
</dbReference>
<dbReference type="GO" id="GO:0042773">
    <property type="term" value="P:ATP synthesis coupled electron transport"/>
    <property type="evidence" value="ECO:0007669"/>
    <property type="project" value="TreeGrafter"/>
</dbReference>
<name>A0A2D1GRS7_9PLAT</name>
<keyword evidence="10" id="KW-0460">Magnesium</keyword>
<feature type="domain" description="Cytochrome oxidase subunit II transmembrane region profile" evidence="20">
    <location>
        <begin position="1"/>
        <end position="79"/>
    </location>
</feature>
<feature type="transmembrane region" description="Helical" evidence="18">
    <location>
        <begin position="12"/>
        <end position="36"/>
    </location>
</feature>
<dbReference type="PANTHER" id="PTHR22888:SF9">
    <property type="entry name" value="CYTOCHROME C OXIDASE SUBUNIT 2"/>
    <property type="match status" value="1"/>
</dbReference>
<feature type="transmembrane region" description="Helical" evidence="18">
    <location>
        <begin position="48"/>
        <end position="73"/>
    </location>
</feature>
<evidence type="ECO:0000256" key="18">
    <source>
        <dbReference type="SAM" id="Phobius"/>
    </source>
</evidence>
<keyword evidence="12" id="KW-0249">Electron transport</keyword>
<dbReference type="EMBL" id="KY856918">
    <property type="protein sequence ID" value="ATN95418.1"/>
    <property type="molecule type" value="Genomic_DNA"/>
</dbReference>
<evidence type="ECO:0000256" key="5">
    <source>
        <dbReference type="ARBA" id="ARBA00015946"/>
    </source>
</evidence>
<dbReference type="GO" id="GO:0016020">
    <property type="term" value="C:membrane"/>
    <property type="evidence" value="ECO:0007669"/>
    <property type="project" value="UniProtKB-SubCell"/>
</dbReference>
<evidence type="ECO:0000256" key="10">
    <source>
        <dbReference type="ARBA" id="ARBA00022842"/>
    </source>
</evidence>
<dbReference type="RefSeq" id="YP_009442308.1">
    <property type="nucleotide sequence ID" value="NC_036305.1"/>
</dbReference>